<dbReference type="Proteomes" id="UP000176609">
    <property type="component" value="Unassembled WGS sequence"/>
</dbReference>
<proteinExistence type="predicted"/>
<evidence type="ECO:0000313" key="3">
    <source>
        <dbReference type="Proteomes" id="UP000176609"/>
    </source>
</evidence>
<dbReference type="Gene3D" id="2.160.20.10">
    <property type="entry name" value="Single-stranded right-handed beta-helix, Pectin lyase-like"/>
    <property type="match status" value="1"/>
</dbReference>
<name>A0A1F6APA6_9BACT</name>
<accession>A0A1F6APA6</accession>
<dbReference type="InterPro" id="IPR039448">
    <property type="entry name" value="Beta_helix"/>
</dbReference>
<feature type="domain" description="Right handed beta helix" evidence="1">
    <location>
        <begin position="240"/>
        <end position="377"/>
    </location>
</feature>
<dbReference type="InterPro" id="IPR006626">
    <property type="entry name" value="PbH1"/>
</dbReference>
<dbReference type="SMART" id="SM00710">
    <property type="entry name" value="PbH1"/>
    <property type="match status" value="4"/>
</dbReference>
<gene>
    <name evidence="2" type="ORF">A2960_03940</name>
</gene>
<dbReference type="Pfam" id="PF13229">
    <property type="entry name" value="Beta_helix"/>
    <property type="match status" value="1"/>
</dbReference>
<organism evidence="2 3">
    <name type="scientific">Candidatus Gottesmanbacteria bacterium RIFCSPLOWO2_01_FULL_39_12b</name>
    <dbReference type="NCBI Taxonomy" id="1798388"/>
    <lineage>
        <taxon>Bacteria</taxon>
        <taxon>Candidatus Gottesmaniibacteriota</taxon>
    </lineage>
</organism>
<dbReference type="InterPro" id="IPR012334">
    <property type="entry name" value="Pectin_lyas_fold"/>
</dbReference>
<evidence type="ECO:0000313" key="2">
    <source>
        <dbReference type="EMBL" id="OGG26117.1"/>
    </source>
</evidence>
<reference evidence="2 3" key="1">
    <citation type="journal article" date="2016" name="Nat. Commun.">
        <title>Thousands of microbial genomes shed light on interconnected biogeochemical processes in an aquifer system.</title>
        <authorList>
            <person name="Anantharaman K."/>
            <person name="Brown C.T."/>
            <person name="Hug L.A."/>
            <person name="Sharon I."/>
            <person name="Castelle C.J."/>
            <person name="Probst A.J."/>
            <person name="Thomas B.C."/>
            <person name="Singh A."/>
            <person name="Wilkins M.J."/>
            <person name="Karaoz U."/>
            <person name="Brodie E.L."/>
            <person name="Williams K.H."/>
            <person name="Hubbard S.S."/>
            <person name="Banfield J.F."/>
        </authorList>
    </citation>
    <scope>NUCLEOTIDE SEQUENCE [LARGE SCALE GENOMIC DNA]</scope>
</reference>
<dbReference type="EMBL" id="MFJR01000013">
    <property type="protein sequence ID" value="OGG26117.1"/>
    <property type="molecule type" value="Genomic_DNA"/>
</dbReference>
<comment type="caution">
    <text evidence="2">The sequence shown here is derived from an EMBL/GenBank/DDBJ whole genome shotgun (WGS) entry which is preliminary data.</text>
</comment>
<dbReference type="AlphaFoldDB" id="A0A1F6APA6"/>
<dbReference type="SUPFAM" id="SSF51126">
    <property type="entry name" value="Pectin lyase-like"/>
    <property type="match status" value="1"/>
</dbReference>
<evidence type="ECO:0000259" key="1">
    <source>
        <dbReference type="Pfam" id="PF13229"/>
    </source>
</evidence>
<protein>
    <recommendedName>
        <fullName evidence="1">Right handed beta helix domain-containing protein</fullName>
    </recommendedName>
</protein>
<dbReference type="InterPro" id="IPR011050">
    <property type="entry name" value="Pectin_lyase_fold/virulence"/>
</dbReference>
<sequence>MALPLTFDFYNKIIEVPADDTSLSLQYLVDQTRDAEDEIAPTPGMVTSKIIDAFGKQNLGGGSLVGITVVMLGGWKVRFEDRTPGPTVACIISGGNFVSGDGSNPVAASPFVQVTIAQSTSATITTPESDTSLLYLVESLTGRNRSVGSYFYWDPANGLDTQDGTKPSTAVKTFAAAYDLVTSGANDTIFCLSTNDSGITTVDETLLIEKNNLKLRGPGHTFQIAPTLATGANTITINASNVEINGLYISTKASDAWDAVVVNGNDNVVQDCWVSTVQGNGINISSSARTRIDTCVIEKCGESLTGDGIKIGNTVTQSLISKCIVSDNINGVVLSGTGIADNIFENNLIYNNSAYGITIAVGPLRTHVRSGHTFSKNTLGDTDYPAGYDTFVETQAGGLNATQVANAVWDEVISGHVTAGTTGKTLKDAKTKATLASLK</sequence>